<keyword evidence="2" id="KW-1185">Reference proteome</keyword>
<proteinExistence type="predicted"/>
<dbReference type="RefSeq" id="WP_175168389.1">
    <property type="nucleotide sequence ID" value="NZ_CADIJQ010000001.1"/>
</dbReference>
<evidence type="ECO:0000313" key="2">
    <source>
        <dbReference type="Proteomes" id="UP000494269"/>
    </source>
</evidence>
<reference evidence="1 2" key="1">
    <citation type="submission" date="2020-04" db="EMBL/GenBank/DDBJ databases">
        <authorList>
            <person name="De Canck E."/>
        </authorList>
    </citation>
    <scope>NUCLEOTIDE SEQUENCE [LARGE SCALE GENOMIC DNA]</scope>
    <source>
        <strain evidence="1 2">LMG 3441</strain>
    </source>
</reference>
<name>A0A6S6YZJ9_9BURK</name>
<dbReference type="AlphaFoldDB" id="A0A6S6YZJ9"/>
<sequence>MHTHSDKNMPLSAAGLRRIWLLAITVLFTVLIALHAGTSHAQTFDRQQENQRYQQWLEAFRQDFQRLRQLPDPASADVDAMFANTLVPGSRATQLVTELAKAKGGSTSGEIHFVGIARVFMAALSDSVVAGDGGVYPDTHATYKSQTLRVRYMHVDGGGRLERYFNNPEVFTPYRLPDNGVYARNAYPFLLFEDTQGKLRLGGVSKEFWDLVKFMDSLQYA</sequence>
<accession>A0A6S6YZJ9</accession>
<organism evidence="1 2">
    <name type="scientific">Achromobacter kerstersii</name>
    <dbReference type="NCBI Taxonomy" id="1353890"/>
    <lineage>
        <taxon>Bacteria</taxon>
        <taxon>Pseudomonadati</taxon>
        <taxon>Pseudomonadota</taxon>
        <taxon>Betaproteobacteria</taxon>
        <taxon>Burkholderiales</taxon>
        <taxon>Alcaligenaceae</taxon>
        <taxon>Achromobacter</taxon>
    </lineage>
</organism>
<protein>
    <submittedName>
        <fullName evidence="1">Uncharacterized protein</fullName>
    </submittedName>
</protein>
<evidence type="ECO:0000313" key="1">
    <source>
        <dbReference type="EMBL" id="CAB3650154.1"/>
    </source>
</evidence>
<dbReference type="Proteomes" id="UP000494269">
    <property type="component" value="Unassembled WGS sequence"/>
</dbReference>
<gene>
    <name evidence="1" type="ORF">LMG3441_00007</name>
</gene>
<dbReference type="EMBL" id="CADIJQ010000001">
    <property type="protein sequence ID" value="CAB3650154.1"/>
    <property type="molecule type" value="Genomic_DNA"/>
</dbReference>